<sequence>MLFQLSEVPTTTQEHFIYDWFNLINPDELADKLGAYENMLKGTKMQLSPANDGITSRSDYRNYSNREFALRNILYICTKENVQMTFLGNSPISLIVIKETTKIH</sequence>
<evidence type="ECO:0000313" key="2">
    <source>
        <dbReference type="Proteomes" id="UP000886998"/>
    </source>
</evidence>
<protein>
    <submittedName>
        <fullName evidence="1">Uncharacterized protein</fullName>
    </submittedName>
</protein>
<gene>
    <name evidence="1" type="ORF">TNIN_412331</name>
</gene>
<proteinExistence type="predicted"/>
<evidence type="ECO:0000313" key="1">
    <source>
        <dbReference type="EMBL" id="GFY56190.1"/>
    </source>
</evidence>
<name>A0A8X7C598_9ARAC</name>
<dbReference type="EMBL" id="BMAV01010819">
    <property type="protein sequence ID" value="GFY56190.1"/>
    <property type="molecule type" value="Genomic_DNA"/>
</dbReference>
<keyword evidence="2" id="KW-1185">Reference proteome</keyword>
<comment type="caution">
    <text evidence="1">The sequence shown here is derived from an EMBL/GenBank/DDBJ whole genome shotgun (WGS) entry which is preliminary data.</text>
</comment>
<accession>A0A8X7C598</accession>
<reference evidence="1" key="1">
    <citation type="submission" date="2020-08" db="EMBL/GenBank/DDBJ databases">
        <title>Multicomponent nature underlies the extraordinary mechanical properties of spider dragline silk.</title>
        <authorList>
            <person name="Kono N."/>
            <person name="Nakamura H."/>
            <person name="Mori M."/>
            <person name="Yoshida Y."/>
            <person name="Ohtoshi R."/>
            <person name="Malay A.D."/>
            <person name="Moran D.A.P."/>
            <person name="Tomita M."/>
            <person name="Numata K."/>
            <person name="Arakawa K."/>
        </authorList>
    </citation>
    <scope>NUCLEOTIDE SEQUENCE</scope>
</reference>
<dbReference type="AlphaFoldDB" id="A0A8X7C598"/>
<dbReference type="Proteomes" id="UP000886998">
    <property type="component" value="Unassembled WGS sequence"/>
</dbReference>
<organism evidence="1 2">
    <name type="scientific">Trichonephila inaurata madagascariensis</name>
    <dbReference type="NCBI Taxonomy" id="2747483"/>
    <lineage>
        <taxon>Eukaryota</taxon>
        <taxon>Metazoa</taxon>
        <taxon>Ecdysozoa</taxon>
        <taxon>Arthropoda</taxon>
        <taxon>Chelicerata</taxon>
        <taxon>Arachnida</taxon>
        <taxon>Araneae</taxon>
        <taxon>Araneomorphae</taxon>
        <taxon>Entelegynae</taxon>
        <taxon>Araneoidea</taxon>
        <taxon>Nephilidae</taxon>
        <taxon>Trichonephila</taxon>
        <taxon>Trichonephila inaurata</taxon>
    </lineage>
</organism>